<dbReference type="PANTHER" id="PTHR10357:SF179">
    <property type="entry name" value="NEUTRAL AND BASIC AMINO ACID TRANSPORT PROTEIN RBAT"/>
    <property type="match status" value="1"/>
</dbReference>
<dbReference type="OrthoDB" id="9805159at2"/>
<dbReference type="FunFam" id="3.90.400.10:FF:000002">
    <property type="entry name" value="Sucrose isomerase"/>
    <property type="match status" value="1"/>
</dbReference>
<dbReference type="Proteomes" id="UP000244441">
    <property type="component" value="Chromosome"/>
</dbReference>
<dbReference type="GO" id="GO:0004556">
    <property type="term" value="F:alpha-amylase activity"/>
    <property type="evidence" value="ECO:0007669"/>
    <property type="project" value="TreeGrafter"/>
</dbReference>
<name>A0A2S0VUE4_9ALTE</name>
<dbReference type="AlphaFoldDB" id="A0A2S0VUE4"/>
<evidence type="ECO:0000256" key="1">
    <source>
        <dbReference type="ARBA" id="ARBA00008061"/>
    </source>
</evidence>
<dbReference type="GO" id="GO:0009313">
    <property type="term" value="P:oligosaccharide catabolic process"/>
    <property type="evidence" value="ECO:0007669"/>
    <property type="project" value="TreeGrafter"/>
</dbReference>
<organism evidence="5 6">
    <name type="scientific">Saccharobesus litoralis</name>
    <dbReference type="NCBI Taxonomy" id="2172099"/>
    <lineage>
        <taxon>Bacteria</taxon>
        <taxon>Pseudomonadati</taxon>
        <taxon>Pseudomonadota</taxon>
        <taxon>Gammaproteobacteria</taxon>
        <taxon>Alteromonadales</taxon>
        <taxon>Alteromonadaceae</taxon>
        <taxon>Saccharobesus</taxon>
    </lineage>
</organism>
<evidence type="ECO:0000259" key="4">
    <source>
        <dbReference type="SMART" id="SM00642"/>
    </source>
</evidence>
<reference evidence="5 6" key="1">
    <citation type="submission" date="2018-01" db="EMBL/GenBank/DDBJ databases">
        <title>Genome sequence of a Cantenovulum-like bacteria.</title>
        <authorList>
            <person name="Tan W.R."/>
            <person name="Lau N.-S."/>
            <person name="Go F."/>
            <person name="Amirul A.-A.A."/>
        </authorList>
    </citation>
    <scope>NUCLEOTIDE SEQUENCE [LARGE SCALE GENOMIC DNA]</scope>
    <source>
        <strain evidence="5 6">CCB-QB4</strain>
    </source>
</reference>
<dbReference type="InterPro" id="IPR045857">
    <property type="entry name" value="O16G_dom_2"/>
</dbReference>
<dbReference type="SUPFAM" id="SSF51011">
    <property type="entry name" value="Glycosyl hydrolase domain"/>
    <property type="match status" value="1"/>
</dbReference>
<dbReference type="Gene3D" id="3.90.400.10">
    <property type="entry name" value="Oligo-1,6-glucosidase, Domain 2"/>
    <property type="match status" value="1"/>
</dbReference>
<evidence type="ECO:0000313" key="5">
    <source>
        <dbReference type="EMBL" id="AWB67828.1"/>
    </source>
</evidence>
<dbReference type="Gene3D" id="2.60.40.1180">
    <property type="entry name" value="Golgi alpha-mannosidase II"/>
    <property type="match status" value="1"/>
</dbReference>
<dbReference type="CDD" id="cd11330">
    <property type="entry name" value="AmyAc_OligoGlu"/>
    <property type="match status" value="1"/>
</dbReference>
<sequence length="540" mass="61600">MNQSEWWRGAVLYQIYPRSFMDSNNDGVGDLAGIANKLGYVAELGVDAVWISPFYQSPMKDFGYDVSDHCAVDPLFGGLDDFKLVVDKAHDLGLKVLIDAVLNHTSDQHAWFVESRENKTNDKADWFVWADPKDDGTPPNNWLSIFGGPAWQWEPRRKQYYLHNFLAAQPDLNYHNPAVRQAVLANIEFWLQLGVDGIRVDAANFCCHDPQLRDNPARTKERLTVMGIRGENPYAYQEHLYNHTQPENLVFMRELRTLLDTYPNTTSLAEISSEDSLATMAEYTQGAEYLHMAYSFELLNDKYSATHIRETVERLEQKLEDGWPCWALGNHDVERVVTRWDKSQRHEDKAKMLNALLGSLKGSICVYQGEELGLPQADIPFEAMQDPYGINFYPTFKGRDGCRTPMPWNRTLNAGFSLSPPWLPIPQEHVAMSVQNQQIDAESVINAFKSFIKWRSTQPALIHGDIQFLAAPEPILLFTRKTSERAIMCGFNLSGESTQIDLPQKIKAHQLVGHEFNNTQLDSQNCLRFLPYGVFFAVLD</sequence>
<feature type="domain" description="Glycosyl hydrolase family 13 catalytic" evidence="4">
    <location>
        <begin position="14"/>
        <end position="403"/>
    </location>
</feature>
<dbReference type="SUPFAM" id="SSF51445">
    <property type="entry name" value="(Trans)glycosidases"/>
    <property type="match status" value="1"/>
</dbReference>
<dbReference type="Gene3D" id="3.20.20.80">
    <property type="entry name" value="Glycosidases"/>
    <property type="match status" value="2"/>
</dbReference>
<dbReference type="EMBL" id="CP026604">
    <property type="protein sequence ID" value="AWB67828.1"/>
    <property type="molecule type" value="Genomic_DNA"/>
</dbReference>
<dbReference type="InterPro" id="IPR006047">
    <property type="entry name" value="GH13_cat_dom"/>
</dbReference>
<evidence type="ECO:0000256" key="3">
    <source>
        <dbReference type="ARBA" id="ARBA00023295"/>
    </source>
</evidence>
<evidence type="ECO:0000256" key="2">
    <source>
        <dbReference type="ARBA" id="ARBA00022801"/>
    </source>
</evidence>
<dbReference type="InterPro" id="IPR013780">
    <property type="entry name" value="Glyco_hydro_b"/>
</dbReference>
<dbReference type="RefSeq" id="WP_108603895.1">
    <property type="nucleotide sequence ID" value="NZ_CP026604.1"/>
</dbReference>
<evidence type="ECO:0000313" key="6">
    <source>
        <dbReference type="Proteomes" id="UP000244441"/>
    </source>
</evidence>
<gene>
    <name evidence="5" type="ORF">C2869_15950</name>
</gene>
<dbReference type="KEGG" id="cate:C2869_15950"/>
<keyword evidence="3" id="KW-0326">Glycosidase</keyword>
<dbReference type="InterPro" id="IPR017853">
    <property type="entry name" value="GH"/>
</dbReference>
<comment type="similarity">
    <text evidence="1">Belongs to the glycosyl hydrolase 13 family.</text>
</comment>
<protein>
    <submittedName>
        <fullName evidence="5">Alpha-glucosidase</fullName>
    </submittedName>
</protein>
<proteinExistence type="inferred from homology"/>
<accession>A0A2S0VUE4</accession>
<keyword evidence="2" id="KW-0378">Hydrolase</keyword>
<dbReference type="SMART" id="SM00642">
    <property type="entry name" value="Aamy"/>
    <property type="match status" value="1"/>
</dbReference>
<keyword evidence="6" id="KW-1185">Reference proteome</keyword>
<dbReference type="PANTHER" id="PTHR10357">
    <property type="entry name" value="ALPHA-AMYLASE FAMILY MEMBER"/>
    <property type="match status" value="1"/>
</dbReference>
<dbReference type="Pfam" id="PF00128">
    <property type="entry name" value="Alpha-amylase"/>
    <property type="match status" value="1"/>
</dbReference>